<dbReference type="EMBL" id="CP002826">
    <property type="protein sequence ID" value="AEI07407.1"/>
    <property type="molecule type" value="Genomic_DNA"/>
</dbReference>
<name>F8BV52_AFIC5</name>
<gene>
    <name evidence="1" type="ordered locus">OCA5_c27130</name>
</gene>
<organism evidence="1 2">
    <name type="scientific">Afipia carboxidovorans (strain ATCC 49405 / DSM 1227 / KCTC 32145 / OM5)</name>
    <name type="common">Oligotropha carboxidovorans</name>
    <dbReference type="NCBI Taxonomy" id="504832"/>
    <lineage>
        <taxon>Bacteria</taxon>
        <taxon>Pseudomonadati</taxon>
        <taxon>Pseudomonadota</taxon>
        <taxon>Alphaproteobacteria</taxon>
        <taxon>Hyphomicrobiales</taxon>
        <taxon>Nitrobacteraceae</taxon>
        <taxon>Afipia</taxon>
    </lineage>
</organism>
<proteinExistence type="predicted"/>
<dbReference type="eggNOG" id="ENOG5031U1M">
    <property type="taxonomic scope" value="Bacteria"/>
</dbReference>
<evidence type="ECO:0000313" key="1">
    <source>
        <dbReference type="EMBL" id="AEI07407.1"/>
    </source>
</evidence>
<dbReference type="Proteomes" id="UP000007730">
    <property type="component" value="Chromosome"/>
</dbReference>
<sequence>MEMPSLRFEKILRRGLPPSEIGVEGPMDVPLAMVSKRRGLIVELLDRLTEARLQRDARRIGYTEGDVTRERTRGF</sequence>
<evidence type="ECO:0000313" key="2">
    <source>
        <dbReference type="Proteomes" id="UP000007730"/>
    </source>
</evidence>
<dbReference type="KEGG" id="ocg:OCA5_c27130"/>
<dbReference type="HOGENOM" id="CLU_2766673_0_0_5"/>
<dbReference type="AlphaFoldDB" id="F8BV52"/>
<protein>
    <submittedName>
        <fullName evidence="1">Uncharacterized protein</fullName>
    </submittedName>
</protein>
<dbReference type="PATRIC" id="fig|504832.7.peg.2868"/>
<dbReference type="OrthoDB" id="8246655at2"/>
<reference evidence="1 2" key="1">
    <citation type="journal article" date="2011" name="J. Bacteriol.">
        <title>Complete genome sequences of the chemolithoautotrophic Oligotropha carboxidovorans strains OM4 and OM5.</title>
        <authorList>
            <person name="Volland S."/>
            <person name="Rachinger M."/>
            <person name="Strittmatter A."/>
            <person name="Daniel R."/>
            <person name="Gottschalk G."/>
            <person name="Meyer O."/>
        </authorList>
    </citation>
    <scope>NUCLEOTIDE SEQUENCE [LARGE SCALE GENOMIC DNA]</scope>
    <source>
        <strain evidence="2">ATCC 49405 / DSM 1227 / KCTC 32145 / OM5</strain>
    </source>
</reference>
<keyword evidence="2" id="KW-1185">Reference proteome</keyword>
<accession>F8BV52</accession>